<protein>
    <recommendedName>
        <fullName evidence="4">DUF4190 domain-containing protein</fullName>
    </recommendedName>
</protein>
<dbReference type="AlphaFoldDB" id="A0A853DPI4"/>
<organism evidence="2 3">
    <name type="scientific">Leifsonia naganoensis</name>
    <dbReference type="NCBI Taxonomy" id="150025"/>
    <lineage>
        <taxon>Bacteria</taxon>
        <taxon>Bacillati</taxon>
        <taxon>Actinomycetota</taxon>
        <taxon>Actinomycetes</taxon>
        <taxon>Micrococcales</taxon>
        <taxon>Microbacteriaceae</taxon>
        <taxon>Leifsonia</taxon>
    </lineage>
</organism>
<accession>A0A853DPI4</accession>
<comment type="caution">
    <text evidence="2">The sequence shown here is derived from an EMBL/GenBank/DDBJ whole genome shotgun (WGS) entry which is preliminary data.</text>
</comment>
<proteinExistence type="predicted"/>
<dbReference type="EMBL" id="JACCHJ010000001">
    <property type="protein sequence ID" value="NYK09419.1"/>
    <property type="molecule type" value="Genomic_DNA"/>
</dbReference>
<sequence>MTAQSNTSHVDAASVLSLVMAAAAAISFGFPPIAIVLAAAAVSFAVASRRRLQRDRELRGGRLSLIGFIVGLAVLLLELTPIAINYGLVLVGAVVHR</sequence>
<feature type="transmembrane region" description="Helical" evidence="1">
    <location>
        <begin position="12"/>
        <end position="45"/>
    </location>
</feature>
<keyword evidence="1" id="KW-1133">Transmembrane helix</keyword>
<keyword evidence="1" id="KW-0812">Transmembrane</keyword>
<gene>
    <name evidence="2" type="ORF">HNR14_001300</name>
</gene>
<dbReference type="RefSeq" id="WP_179700393.1">
    <property type="nucleotide sequence ID" value="NZ_BAAAHA010000003.1"/>
</dbReference>
<evidence type="ECO:0008006" key="4">
    <source>
        <dbReference type="Google" id="ProtNLM"/>
    </source>
</evidence>
<name>A0A853DPI4_9MICO</name>
<keyword evidence="3" id="KW-1185">Reference proteome</keyword>
<evidence type="ECO:0000256" key="1">
    <source>
        <dbReference type="SAM" id="Phobius"/>
    </source>
</evidence>
<evidence type="ECO:0000313" key="2">
    <source>
        <dbReference type="EMBL" id="NYK09419.1"/>
    </source>
</evidence>
<keyword evidence="1" id="KW-0472">Membrane</keyword>
<reference evidence="2 3" key="1">
    <citation type="submission" date="2020-07" db="EMBL/GenBank/DDBJ databases">
        <title>Sequencing the genomes of 1000 actinobacteria strains.</title>
        <authorList>
            <person name="Klenk H.-P."/>
        </authorList>
    </citation>
    <scope>NUCLEOTIDE SEQUENCE [LARGE SCALE GENOMIC DNA]</scope>
    <source>
        <strain evidence="2 3">DSM 15166</strain>
    </source>
</reference>
<evidence type="ECO:0000313" key="3">
    <source>
        <dbReference type="Proteomes" id="UP000521075"/>
    </source>
</evidence>
<feature type="transmembrane region" description="Helical" evidence="1">
    <location>
        <begin position="65"/>
        <end position="95"/>
    </location>
</feature>
<dbReference type="Proteomes" id="UP000521075">
    <property type="component" value="Unassembled WGS sequence"/>
</dbReference>